<sequence>MIIFVKKILLVLISFFIILYIILKQNGDDTPFKKNIVLDGVSESEQEELNLVRLSPQKKDSVPTIDGWKLIWHDEFEKPYVNRSNWNMENWASEKNNELQYYSPKNIVTEDGLLKIISRKENYGGREFTSGAMHTKDKFSFLYGKVEMRAKLPKGKGIFPAFWMMPNQDQTWLPEIDIMEMLGHKPEEIWMVLHWLNEDQKLTSVSSSYTGKDYSEDFHTFGIEWSEDQVVWLIDGVERFKTDIFVPKEEMYLYVNTAIGGNWPGSPNESTPFPQLFLIDYIRVFQKEGNEND</sequence>
<evidence type="ECO:0000313" key="4">
    <source>
        <dbReference type="Proteomes" id="UP001164718"/>
    </source>
</evidence>
<reference evidence="3" key="1">
    <citation type="submission" date="2022-09" db="EMBL/GenBank/DDBJ databases">
        <title>Complete Genomes of Fervidibacillus albus and Fervidibacillus halotolerans isolated from tidal flat sediments.</title>
        <authorList>
            <person name="Kwon K.K."/>
            <person name="Yang S.-H."/>
            <person name="Park M.J."/>
            <person name="Oh H.-M."/>
        </authorList>
    </citation>
    <scope>NUCLEOTIDE SEQUENCE</scope>
    <source>
        <strain evidence="3">MEBiC13591</strain>
    </source>
</reference>
<dbReference type="PANTHER" id="PTHR10963">
    <property type="entry name" value="GLYCOSYL HYDROLASE-RELATED"/>
    <property type="match status" value="1"/>
</dbReference>
<keyword evidence="4" id="KW-1185">Reference proteome</keyword>
<dbReference type="RefSeq" id="WP_275416339.1">
    <property type="nucleotide sequence ID" value="NZ_CP106878.1"/>
</dbReference>
<dbReference type="KEGG" id="faf:OE104_07850"/>
<dbReference type="AlphaFoldDB" id="A0A9E8LSU7"/>
<dbReference type="EMBL" id="CP106878">
    <property type="protein sequence ID" value="WAA08561.1"/>
    <property type="molecule type" value="Genomic_DNA"/>
</dbReference>
<keyword evidence="3" id="KW-0378">Hydrolase</keyword>
<evidence type="ECO:0000313" key="3">
    <source>
        <dbReference type="EMBL" id="WAA08561.1"/>
    </source>
</evidence>
<feature type="domain" description="GH16" evidence="2">
    <location>
        <begin position="55"/>
        <end position="290"/>
    </location>
</feature>
<dbReference type="InterPro" id="IPR050546">
    <property type="entry name" value="Glycosyl_Hydrlase_16"/>
</dbReference>
<proteinExistence type="inferred from homology"/>
<comment type="similarity">
    <text evidence="1">Belongs to the glycosyl hydrolase 16 family.</text>
</comment>
<protein>
    <submittedName>
        <fullName evidence="3">Glycoside hydrolase family 16 protein</fullName>
    </submittedName>
</protein>
<accession>A0A9E8LSU7</accession>
<name>A0A9E8LSU7_9BACI</name>
<dbReference type="PANTHER" id="PTHR10963:SF55">
    <property type="entry name" value="GLYCOSIDE HYDROLASE FAMILY 16 PROTEIN"/>
    <property type="match status" value="1"/>
</dbReference>
<dbReference type="Gene3D" id="2.60.120.200">
    <property type="match status" value="1"/>
</dbReference>
<dbReference type="PROSITE" id="PS51762">
    <property type="entry name" value="GH16_2"/>
    <property type="match status" value="1"/>
</dbReference>
<dbReference type="Pfam" id="PF00722">
    <property type="entry name" value="Glyco_hydro_16"/>
    <property type="match status" value="1"/>
</dbReference>
<dbReference type="SUPFAM" id="SSF49899">
    <property type="entry name" value="Concanavalin A-like lectins/glucanases"/>
    <property type="match status" value="1"/>
</dbReference>
<dbReference type="CDD" id="cd08023">
    <property type="entry name" value="GH16_laminarinase_like"/>
    <property type="match status" value="1"/>
</dbReference>
<organism evidence="3 4">
    <name type="scientific">Fervidibacillus albus</name>
    <dbReference type="NCBI Taxonomy" id="2980026"/>
    <lineage>
        <taxon>Bacteria</taxon>
        <taxon>Bacillati</taxon>
        <taxon>Bacillota</taxon>
        <taxon>Bacilli</taxon>
        <taxon>Bacillales</taxon>
        <taxon>Bacillaceae</taxon>
        <taxon>Fervidibacillus</taxon>
    </lineage>
</organism>
<evidence type="ECO:0000256" key="1">
    <source>
        <dbReference type="ARBA" id="ARBA00006865"/>
    </source>
</evidence>
<gene>
    <name evidence="3" type="ORF">OE104_07850</name>
</gene>
<dbReference type="GO" id="GO:0005975">
    <property type="term" value="P:carbohydrate metabolic process"/>
    <property type="evidence" value="ECO:0007669"/>
    <property type="project" value="InterPro"/>
</dbReference>
<evidence type="ECO:0000259" key="2">
    <source>
        <dbReference type="PROSITE" id="PS51762"/>
    </source>
</evidence>
<dbReference type="Proteomes" id="UP001164718">
    <property type="component" value="Chromosome"/>
</dbReference>
<dbReference type="InterPro" id="IPR000757">
    <property type="entry name" value="Beta-glucanase-like"/>
</dbReference>
<dbReference type="InterPro" id="IPR013320">
    <property type="entry name" value="ConA-like_dom_sf"/>
</dbReference>
<dbReference type="GO" id="GO:0004553">
    <property type="term" value="F:hydrolase activity, hydrolyzing O-glycosyl compounds"/>
    <property type="evidence" value="ECO:0007669"/>
    <property type="project" value="InterPro"/>
</dbReference>